<keyword evidence="7" id="KW-0472">Membrane</keyword>
<evidence type="ECO:0000256" key="4">
    <source>
        <dbReference type="PROSITE-ProRule" id="PRU00284"/>
    </source>
</evidence>
<dbReference type="Proteomes" id="UP000248395">
    <property type="component" value="Unassembled WGS sequence"/>
</dbReference>
<dbReference type="RefSeq" id="WP_059286177.1">
    <property type="nucleotide sequence ID" value="NZ_LNQU01000062.1"/>
</dbReference>
<dbReference type="SMART" id="SM00283">
    <property type="entry name" value="MA"/>
    <property type="match status" value="1"/>
</dbReference>
<dbReference type="GO" id="GO:0006935">
    <property type="term" value="P:chemotaxis"/>
    <property type="evidence" value="ECO:0007669"/>
    <property type="project" value="InterPro"/>
</dbReference>
<dbReference type="Pfam" id="PF00672">
    <property type="entry name" value="HAMP"/>
    <property type="match status" value="1"/>
</dbReference>
<evidence type="ECO:0000313" key="11">
    <source>
        <dbReference type="Proteomes" id="UP000248395"/>
    </source>
</evidence>
<dbReference type="SMART" id="SM00304">
    <property type="entry name" value="HAMP"/>
    <property type="match status" value="2"/>
</dbReference>
<evidence type="ECO:0000313" key="10">
    <source>
        <dbReference type="EMBL" id="PXX48257.1"/>
    </source>
</evidence>
<dbReference type="PANTHER" id="PTHR32089">
    <property type="entry name" value="METHYL-ACCEPTING CHEMOTAXIS PROTEIN MCPB"/>
    <property type="match status" value="1"/>
</dbReference>
<dbReference type="GO" id="GO:0016020">
    <property type="term" value="C:membrane"/>
    <property type="evidence" value="ECO:0007669"/>
    <property type="project" value="UniProtKB-SubCell"/>
</dbReference>
<dbReference type="AlphaFoldDB" id="A0A318JJR6"/>
<evidence type="ECO:0000256" key="3">
    <source>
        <dbReference type="ARBA" id="ARBA00029447"/>
    </source>
</evidence>
<reference evidence="10 11" key="1">
    <citation type="submission" date="2018-05" db="EMBL/GenBank/DDBJ databases">
        <title>Genomic Encyclopedia of Type Strains, Phase IV (KMG-IV): sequencing the most valuable type-strain genomes for metagenomic binning, comparative biology and taxonomic classification.</title>
        <authorList>
            <person name="Goeker M."/>
        </authorList>
    </citation>
    <scope>NUCLEOTIDE SEQUENCE [LARGE SCALE GENOMIC DNA]</scope>
    <source>
        <strain evidence="10 11">DSM 25134</strain>
    </source>
</reference>
<evidence type="ECO:0000259" key="9">
    <source>
        <dbReference type="PROSITE" id="PS50885"/>
    </source>
</evidence>
<dbReference type="SUPFAM" id="SSF58104">
    <property type="entry name" value="Methyl-accepting chemotaxis protein (MCP) signaling domain"/>
    <property type="match status" value="1"/>
</dbReference>
<evidence type="ECO:0000256" key="7">
    <source>
        <dbReference type="SAM" id="Phobius"/>
    </source>
</evidence>
<dbReference type="GO" id="GO:0007165">
    <property type="term" value="P:signal transduction"/>
    <property type="evidence" value="ECO:0007669"/>
    <property type="project" value="UniProtKB-KW"/>
</dbReference>
<comment type="similarity">
    <text evidence="3">Belongs to the methyl-accepting chemotaxis (MCP) protein family.</text>
</comment>
<keyword evidence="7" id="KW-1133">Transmembrane helix</keyword>
<dbReference type="OrthoDB" id="2489132at2"/>
<feature type="transmembrane region" description="Helical" evidence="7">
    <location>
        <begin position="191"/>
        <end position="209"/>
    </location>
</feature>
<comment type="subcellular location">
    <subcellularLocation>
        <location evidence="1">Membrane</location>
    </subcellularLocation>
</comment>
<dbReference type="GO" id="GO:0004888">
    <property type="term" value="F:transmembrane signaling receptor activity"/>
    <property type="evidence" value="ECO:0007669"/>
    <property type="project" value="InterPro"/>
</dbReference>
<feature type="domain" description="HAMP" evidence="9">
    <location>
        <begin position="211"/>
        <end position="265"/>
    </location>
</feature>
<feature type="compositionally biased region" description="Polar residues" evidence="6">
    <location>
        <begin position="291"/>
        <end position="302"/>
    </location>
</feature>
<feature type="coiled-coil region" evidence="5">
    <location>
        <begin position="334"/>
        <end position="364"/>
    </location>
</feature>
<keyword evidence="5" id="KW-0175">Coiled coil</keyword>
<proteinExistence type="inferred from homology"/>
<dbReference type="PROSITE" id="PS50111">
    <property type="entry name" value="CHEMOTAXIS_TRANSDUC_2"/>
    <property type="match status" value="1"/>
</dbReference>
<dbReference type="InterPro" id="IPR003660">
    <property type="entry name" value="HAMP_dom"/>
</dbReference>
<dbReference type="PROSITE" id="PS50885">
    <property type="entry name" value="HAMP"/>
    <property type="match status" value="1"/>
</dbReference>
<dbReference type="PANTHER" id="PTHR32089:SF112">
    <property type="entry name" value="LYSOZYME-LIKE PROTEIN-RELATED"/>
    <property type="match status" value="1"/>
</dbReference>
<protein>
    <submittedName>
        <fullName evidence="10">Methyl-accepting chemotaxis protein</fullName>
    </submittedName>
</protein>
<evidence type="ECO:0000259" key="8">
    <source>
        <dbReference type="PROSITE" id="PS50111"/>
    </source>
</evidence>
<gene>
    <name evidence="10" type="ORF">DFR38_10741</name>
</gene>
<evidence type="ECO:0000256" key="1">
    <source>
        <dbReference type="ARBA" id="ARBA00004370"/>
    </source>
</evidence>
<evidence type="ECO:0000256" key="2">
    <source>
        <dbReference type="ARBA" id="ARBA00023224"/>
    </source>
</evidence>
<evidence type="ECO:0000256" key="5">
    <source>
        <dbReference type="SAM" id="Coils"/>
    </source>
</evidence>
<keyword evidence="2 4" id="KW-0807">Transducer</keyword>
<dbReference type="Gene3D" id="1.10.287.950">
    <property type="entry name" value="Methyl-accepting chemotaxis protein"/>
    <property type="match status" value="1"/>
</dbReference>
<accession>A0A318JJR6</accession>
<feature type="domain" description="Methyl-accepting transducer" evidence="8">
    <location>
        <begin position="270"/>
        <end position="506"/>
    </location>
</feature>
<dbReference type="EMBL" id="QJKC01000007">
    <property type="protein sequence ID" value="PXX48257.1"/>
    <property type="molecule type" value="Genomic_DNA"/>
</dbReference>
<comment type="caution">
    <text evidence="10">The sequence shown here is derived from an EMBL/GenBank/DDBJ whole genome shotgun (WGS) entry which is preliminary data.</text>
</comment>
<dbReference type="PRINTS" id="PR00260">
    <property type="entry name" value="CHEMTRNSDUCR"/>
</dbReference>
<name>A0A318JJR6_9NEIS</name>
<organism evidence="10 11">
    <name type="scientific">Aquitalea magnusonii</name>
    <dbReference type="NCBI Taxonomy" id="332411"/>
    <lineage>
        <taxon>Bacteria</taxon>
        <taxon>Pseudomonadati</taxon>
        <taxon>Pseudomonadota</taxon>
        <taxon>Betaproteobacteria</taxon>
        <taxon>Neisseriales</taxon>
        <taxon>Chromobacteriaceae</taxon>
        <taxon>Aquitalea</taxon>
    </lineage>
</organism>
<dbReference type="Gene3D" id="3.30.450.290">
    <property type="match status" value="1"/>
</dbReference>
<dbReference type="Pfam" id="PF00015">
    <property type="entry name" value="MCPsignal"/>
    <property type="match status" value="1"/>
</dbReference>
<evidence type="ECO:0000256" key="6">
    <source>
        <dbReference type="SAM" id="MobiDB-lite"/>
    </source>
</evidence>
<feature type="region of interest" description="Disordered" evidence="6">
    <location>
        <begin position="281"/>
        <end position="302"/>
    </location>
</feature>
<keyword evidence="7" id="KW-0812">Transmembrane</keyword>
<sequence>MKKFSEWPIWLRLTSAIWCCLVLAWSGLIAWETTVSRDIAVSQAKDLASSMNEMTLAGLTGMMMTGTVGQRDVFLDQIKELSAVRELRVIRGDAVSKQFGPGNAGDKAHAADEAEKGALASGQPYIAIESTPQLGEHLHVVYPARAASNYLGKNCMTCHQVSAGTPLGAVSMRISLEKPYASVTQFRNQSILFAIVASLPLMAVVFFFIRSFVTRPLQAMAGGLAELAKGEGDLTRRLEVRHQDEIGQTASLFNQMLGSIAELVRQVGSAARTVASSAGQLSDGAEKLADSSRTQNAQSQDAAQAVEQLAQHIGEIARHAEQVLEQSDESLQRSQQGRRNLTQLQQEVNQVQQAVEMMAEAETELVKSTSSITSMTQQVRDIAEQTNLLALNAAIEAARAGEAGRGFAVVADEVRKLAEKSALSAREIDTVTGALNHKTEAVRQAVAASLSSLEASHLSAGQVASVLESASDSATAVRNGLRQIVQVTEQQRETSERVTRNIDSIAELANTNDTAIQHTVRSAEELEQLAGGLNDSVARFKV</sequence>
<keyword evidence="11" id="KW-1185">Reference proteome</keyword>
<dbReference type="InterPro" id="IPR004089">
    <property type="entry name" value="MCPsignal_dom"/>
</dbReference>
<dbReference type="InterPro" id="IPR004090">
    <property type="entry name" value="Chemotax_Me-accpt_rcpt"/>
</dbReference>
<dbReference type="FunFam" id="1.10.287.950:FF:000001">
    <property type="entry name" value="Methyl-accepting chemotaxis sensory transducer"/>
    <property type="match status" value="1"/>
</dbReference>
<dbReference type="CDD" id="cd06225">
    <property type="entry name" value="HAMP"/>
    <property type="match status" value="1"/>
</dbReference>